<feature type="domain" description="Sld7 C-terminal" evidence="2">
    <location>
        <begin position="190"/>
        <end position="257"/>
    </location>
</feature>
<dbReference type="InterPro" id="IPR041260">
    <property type="entry name" value="Sld7_C"/>
</dbReference>
<proteinExistence type="predicted"/>
<evidence type="ECO:0000313" key="4">
    <source>
        <dbReference type="Proteomes" id="UP000019384"/>
    </source>
</evidence>
<gene>
    <name evidence="3" type="ORF">KUCA_T00003604001</name>
</gene>
<feature type="region of interest" description="Disordered" evidence="1">
    <location>
        <begin position="160"/>
        <end position="190"/>
    </location>
</feature>
<dbReference type="Proteomes" id="UP000019384">
    <property type="component" value="Unassembled WGS sequence"/>
</dbReference>
<dbReference type="GeneID" id="34521006"/>
<evidence type="ECO:0000313" key="3">
    <source>
        <dbReference type="EMBL" id="CDK27625.1"/>
    </source>
</evidence>
<reference evidence="3" key="2">
    <citation type="submission" date="2014-02" db="EMBL/GenBank/DDBJ databases">
        <title>Complete DNA sequence of /Kuraishia capsulata/ illustrates novel genomic features among budding yeasts (/Saccharomycotina/).</title>
        <authorList>
            <person name="Morales L."/>
            <person name="Noel B."/>
            <person name="Porcel B."/>
            <person name="Marcet-Houben M."/>
            <person name="Hullo M-F."/>
            <person name="Sacerdot C."/>
            <person name="Tekaia F."/>
            <person name="Leh-Louis V."/>
            <person name="Despons L."/>
            <person name="Khanna V."/>
            <person name="Aury J-M."/>
            <person name="Barbe V."/>
            <person name="Couloux A."/>
            <person name="Labadie K."/>
            <person name="Pelletier E."/>
            <person name="Souciet J-L."/>
            <person name="Boekhout T."/>
            <person name="Gabaldon T."/>
            <person name="Wincker P."/>
            <person name="Dujon B."/>
        </authorList>
    </citation>
    <scope>NUCLEOTIDE SEQUENCE</scope>
    <source>
        <strain evidence="3">CBS 1993</strain>
    </source>
</reference>
<dbReference type="HOGENOM" id="CLU_1069848_0_0_1"/>
<organism evidence="3 4">
    <name type="scientific">Kuraishia capsulata CBS 1993</name>
    <dbReference type="NCBI Taxonomy" id="1382522"/>
    <lineage>
        <taxon>Eukaryota</taxon>
        <taxon>Fungi</taxon>
        <taxon>Dikarya</taxon>
        <taxon>Ascomycota</taxon>
        <taxon>Saccharomycotina</taxon>
        <taxon>Pichiomycetes</taxon>
        <taxon>Pichiales</taxon>
        <taxon>Pichiaceae</taxon>
        <taxon>Kuraishia</taxon>
    </lineage>
</organism>
<dbReference type="Pfam" id="PF18596">
    <property type="entry name" value="Sld7_C"/>
    <property type="match status" value="1"/>
</dbReference>
<evidence type="ECO:0000259" key="2">
    <source>
        <dbReference type="Pfam" id="PF18596"/>
    </source>
</evidence>
<evidence type="ECO:0000256" key="1">
    <source>
        <dbReference type="SAM" id="MobiDB-lite"/>
    </source>
</evidence>
<reference evidence="3" key="1">
    <citation type="submission" date="2013-12" db="EMBL/GenBank/DDBJ databases">
        <authorList>
            <person name="Genoscope - CEA"/>
        </authorList>
    </citation>
    <scope>NUCLEOTIDE SEQUENCE</scope>
    <source>
        <strain evidence="3">CBS 1993</strain>
    </source>
</reference>
<sequence>MAYEMILGNLNVPPLGGSGTSVLKDLKLSSKKHHFELEAGIVSELKFEAFVDTRKLPLSVLLGTCHGYNCSSEDEPTELYFRHMCKKTRFQNMSYSTGDLGLLFKDSRGRYLMFYILVRRLKASIRCCYWIPDHERARAVMGSTEIAKRGDAIDRFLQKKSESRMTSRPQSPLEISAPAGAAPESQEPPKQFRRTLERVILSAFRLRGIHKQDKEEYKELYYTVHRSTRFAMRRYFQRHEVPPMVEVQKVVDGLLNLLDV</sequence>
<protein>
    <recommendedName>
        <fullName evidence="2">Sld7 C-terminal domain-containing protein</fullName>
    </recommendedName>
</protein>
<dbReference type="EMBL" id="HG793128">
    <property type="protein sequence ID" value="CDK27625.1"/>
    <property type="molecule type" value="Genomic_DNA"/>
</dbReference>
<dbReference type="RefSeq" id="XP_022459618.1">
    <property type="nucleotide sequence ID" value="XM_022602035.1"/>
</dbReference>
<accession>W6MWL6</accession>
<dbReference type="AlphaFoldDB" id="W6MWL6"/>
<name>W6MWL6_9ASCO</name>
<keyword evidence="4" id="KW-1185">Reference proteome</keyword>